<dbReference type="AlphaFoldDB" id="A0A5C5U4F5"/>
<sequence>MPEHASAAWLLLAAVASAFAGMGWLALSMPMHAQQAWNRAPAPAALRVLRWLGAIAIAAALFLCLRVDHATMAVLVWVMALSGAALMVAFVLSSRPYWLRVLAPWVRGAGGG</sequence>
<proteinExistence type="predicted"/>
<reference evidence="2 3" key="1">
    <citation type="journal article" date="2008" name="Int. J. Syst. Evol. Microbiol.">
        <title>Luteimonas marina sp. nov., isolated from seawater.</title>
        <authorList>
            <person name="Baik K.S."/>
            <person name="Park S.C."/>
            <person name="Kim M.S."/>
            <person name="Kim E.M."/>
            <person name="Park C."/>
            <person name="Chun J."/>
            <person name="Seong C.N."/>
        </authorList>
    </citation>
    <scope>NUCLEOTIDE SEQUENCE [LARGE SCALE GENOMIC DNA]</scope>
    <source>
        <strain evidence="2 3">FR1330</strain>
    </source>
</reference>
<gene>
    <name evidence="2" type="ORF">FQY83_08125</name>
</gene>
<organism evidence="2 3">
    <name type="scientific">Luteimonas marina</name>
    <dbReference type="NCBI Taxonomy" id="488485"/>
    <lineage>
        <taxon>Bacteria</taxon>
        <taxon>Pseudomonadati</taxon>
        <taxon>Pseudomonadota</taxon>
        <taxon>Gammaproteobacteria</taxon>
        <taxon>Lysobacterales</taxon>
        <taxon>Lysobacteraceae</taxon>
        <taxon>Luteimonas</taxon>
    </lineage>
</organism>
<dbReference type="InterPro" id="IPR021762">
    <property type="entry name" value="DUF3325"/>
</dbReference>
<keyword evidence="1" id="KW-1133">Transmembrane helix</keyword>
<comment type="caution">
    <text evidence="2">The sequence shown here is derived from an EMBL/GenBank/DDBJ whole genome shotgun (WGS) entry which is preliminary data.</text>
</comment>
<dbReference type="Proteomes" id="UP000319980">
    <property type="component" value="Unassembled WGS sequence"/>
</dbReference>
<feature type="transmembrane region" description="Helical" evidence="1">
    <location>
        <begin position="6"/>
        <end position="27"/>
    </location>
</feature>
<keyword evidence="3" id="KW-1185">Reference proteome</keyword>
<name>A0A5C5U4F5_9GAMM</name>
<accession>A0A5C5U4F5</accession>
<dbReference type="RefSeq" id="WP_146386913.1">
    <property type="nucleotide sequence ID" value="NZ_VOHK01000003.1"/>
</dbReference>
<evidence type="ECO:0000313" key="3">
    <source>
        <dbReference type="Proteomes" id="UP000319980"/>
    </source>
</evidence>
<protein>
    <submittedName>
        <fullName evidence="2">DUF3325 domain-containing protein</fullName>
    </submittedName>
</protein>
<evidence type="ECO:0000256" key="1">
    <source>
        <dbReference type="SAM" id="Phobius"/>
    </source>
</evidence>
<evidence type="ECO:0000313" key="2">
    <source>
        <dbReference type="EMBL" id="TWT21311.1"/>
    </source>
</evidence>
<feature type="transmembrane region" description="Helical" evidence="1">
    <location>
        <begin position="48"/>
        <end position="68"/>
    </location>
</feature>
<dbReference type="Pfam" id="PF11804">
    <property type="entry name" value="DUF3325"/>
    <property type="match status" value="1"/>
</dbReference>
<feature type="transmembrane region" description="Helical" evidence="1">
    <location>
        <begin position="74"/>
        <end position="92"/>
    </location>
</feature>
<dbReference type="OrthoDB" id="5988692at2"/>
<keyword evidence="1" id="KW-0812">Transmembrane</keyword>
<dbReference type="EMBL" id="VOHK01000003">
    <property type="protein sequence ID" value="TWT21311.1"/>
    <property type="molecule type" value="Genomic_DNA"/>
</dbReference>
<keyword evidence="1" id="KW-0472">Membrane</keyword>